<keyword evidence="6" id="KW-0520">NAD</keyword>
<feature type="compositionally biased region" description="Basic and acidic residues" evidence="9">
    <location>
        <begin position="485"/>
        <end position="504"/>
    </location>
</feature>
<evidence type="ECO:0000256" key="5">
    <source>
        <dbReference type="ARBA" id="ARBA00022833"/>
    </source>
</evidence>
<accession>A0A8H3H2F8</accession>
<dbReference type="PANTHER" id="PTHR11085:SF6">
    <property type="entry name" value="NAD-DEPENDENT PROTEIN DEACETYLASE SIRTUIN-2"/>
    <property type="match status" value="1"/>
</dbReference>
<feature type="binding site" evidence="8">
    <location>
        <position position="195"/>
    </location>
    <ligand>
        <name>Zn(2+)</name>
        <dbReference type="ChEBI" id="CHEBI:29105"/>
    </ligand>
</feature>
<dbReference type="PANTHER" id="PTHR11085">
    <property type="entry name" value="NAD-DEPENDENT PROTEIN DEACYLASE SIRTUIN-5, MITOCHONDRIAL-RELATED"/>
    <property type="match status" value="1"/>
</dbReference>
<keyword evidence="5 8" id="KW-0862">Zinc</keyword>
<name>A0A8H3H2F8_9AGAM</name>
<proteinExistence type="inferred from homology"/>
<dbReference type="SUPFAM" id="SSF52467">
    <property type="entry name" value="DHS-like NAD/FAD-binding domain"/>
    <property type="match status" value="1"/>
</dbReference>
<dbReference type="EMBL" id="CAJMWX010001245">
    <property type="protein sequence ID" value="CAE6477151.1"/>
    <property type="molecule type" value="Genomic_DNA"/>
</dbReference>
<dbReference type="GO" id="GO:0005634">
    <property type="term" value="C:nucleus"/>
    <property type="evidence" value="ECO:0007669"/>
    <property type="project" value="TreeGrafter"/>
</dbReference>
<keyword evidence="3" id="KW-0808">Transferase</keyword>
<gene>
    <name evidence="11" type="ORF">RDB_LOCUS117933</name>
</gene>
<evidence type="ECO:0000256" key="6">
    <source>
        <dbReference type="ARBA" id="ARBA00023027"/>
    </source>
</evidence>
<evidence type="ECO:0000313" key="11">
    <source>
        <dbReference type="EMBL" id="CAE6477151.1"/>
    </source>
</evidence>
<protein>
    <recommendedName>
        <fullName evidence="10">Deacetylase sirtuin-type domain-containing protein</fullName>
    </recommendedName>
</protein>
<dbReference type="AlphaFoldDB" id="A0A8H3H2F8"/>
<dbReference type="Pfam" id="PF02146">
    <property type="entry name" value="SIR2"/>
    <property type="match status" value="1"/>
</dbReference>
<feature type="active site" description="Proton acceptor" evidence="8">
    <location>
        <position position="184"/>
    </location>
</feature>
<feature type="binding site" evidence="8">
    <location>
        <position position="224"/>
    </location>
    <ligand>
        <name>Zn(2+)</name>
        <dbReference type="ChEBI" id="CHEBI:29105"/>
    </ligand>
</feature>
<dbReference type="GO" id="GO:0017136">
    <property type="term" value="F:histone deacetylase activity, NAD-dependent"/>
    <property type="evidence" value="ECO:0007669"/>
    <property type="project" value="TreeGrafter"/>
</dbReference>
<evidence type="ECO:0000256" key="3">
    <source>
        <dbReference type="ARBA" id="ARBA00022679"/>
    </source>
</evidence>
<dbReference type="Gene3D" id="3.40.50.1220">
    <property type="entry name" value="TPP-binding domain"/>
    <property type="match status" value="1"/>
</dbReference>
<keyword evidence="4 8" id="KW-0479">Metal-binding</keyword>
<reference evidence="11" key="1">
    <citation type="submission" date="2021-01" db="EMBL/GenBank/DDBJ databases">
        <authorList>
            <person name="Kaushik A."/>
        </authorList>
    </citation>
    <scope>NUCLEOTIDE SEQUENCE</scope>
    <source>
        <strain evidence="11">AG4-R118</strain>
    </source>
</reference>
<comment type="subcellular location">
    <subcellularLocation>
        <location evidence="1">Mitochondrion</location>
    </subcellularLocation>
</comment>
<feature type="domain" description="Deacetylase sirtuin-type" evidence="10">
    <location>
        <begin position="71"/>
        <end position="323"/>
    </location>
</feature>
<dbReference type="GO" id="GO:0046872">
    <property type="term" value="F:metal ion binding"/>
    <property type="evidence" value="ECO:0007669"/>
    <property type="project" value="UniProtKB-KW"/>
</dbReference>
<evidence type="ECO:0000256" key="7">
    <source>
        <dbReference type="ARBA" id="ARBA00023128"/>
    </source>
</evidence>
<dbReference type="InterPro" id="IPR050134">
    <property type="entry name" value="NAD-dep_sirtuin_deacylases"/>
</dbReference>
<dbReference type="OrthoDB" id="6718656at2759"/>
<evidence type="ECO:0000259" key="10">
    <source>
        <dbReference type="PROSITE" id="PS50305"/>
    </source>
</evidence>
<organism evidence="11 12">
    <name type="scientific">Rhizoctonia solani</name>
    <dbReference type="NCBI Taxonomy" id="456999"/>
    <lineage>
        <taxon>Eukaryota</taxon>
        <taxon>Fungi</taxon>
        <taxon>Dikarya</taxon>
        <taxon>Basidiomycota</taxon>
        <taxon>Agaricomycotina</taxon>
        <taxon>Agaricomycetes</taxon>
        <taxon>Cantharellales</taxon>
        <taxon>Ceratobasidiaceae</taxon>
        <taxon>Rhizoctonia</taxon>
    </lineage>
</organism>
<feature type="binding site" evidence="8">
    <location>
        <position position="229"/>
    </location>
    <ligand>
        <name>Zn(2+)</name>
        <dbReference type="ChEBI" id="CHEBI:29105"/>
    </ligand>
</feature>
<comment type="caution">
    <text evidence="11">The sequence shown here is derived from an EMBL/GenBank/DDBJ whole genome shotgun (WGS) entry which is preliminary data.</text>
</comment>
<dbReference type="InterPro" id="IPR029035">
    <property type="entry name" value="DHS-like_NAD/FAD-binding_dom"/>
</dbReference>
<dbReference type="InterPro" id="IPR043047">
    <property type="entry name" value="Hri1_N_sf"/>
</dbReference>
<sequence length="618" mass="67464">MPQSNLLSRLAAIMNQQQQQQRRDLIVEDGDDDDTRHTMTEEELEEAQERFWARIADPLGGDGIILREDPKVLETCDLAGIAKYLKSGTGYGSGKRKVVLMVGAGISTSAGIPDFRSPKTGLYANLARLHLPYPEAVFDIHFFRDNPLPFYTLAHELYPGNATHNIDTLERIAGVPAEKLVEAHGSFAENHCIDCGAEFPSDEMRKLVMTPNPNVHGGVNIPKCKDPKCQGLVKPDIVFFGESLPDRFHESLHTLAFADLALVIGTSLTVHPFARLPEMVSDRCPRALLNMETAGHFERADDVVHLAPCDDAVRELCDLLGWRDELEKLWAETESLVTITNTPSTPVPPPVPELSQVDAVKTAIGDDLARLLNKNLNLNDAEKNAKTVASNAAATMDGAQPTSNARKATASIRVSLAWVPEPAPVPDEESVLVLTGPFGRYVDVRIKLPRSESSTSQLSKTPINDPGRVPPGSTLSWAFAGTASRTEDGKGGRWSRLVDSRTTDPEGVVDEGQEETLPNGDTKETGVMDGKEFIEIWRGLDVGSAPIVWVSEKKGKEAGMVVRVGTWAQGVVRTGDKVSVFRARLEDDKWMDVYRVGEVGVFPVVGGALEGWETVLSK</sequence>
<feature type="binding site" evidence="8">
    <location>
        <position position="192"/>
    </location>
    <ligand>
        <name>Zn(2+)</name>
        <dbReference type="ChEBI" id="CHEBI:29105"/>
    </ligand>
</feature>
<dbReference type="InterPro" id="IPR003000">
    <property type="entry name" value="Sirtuin"/>
</dbReference>
<evidence type="ECO:0000256" key="4">
    <source>
        <dbReference type="ARBA" id="ARBA00022723"/>
    </source>
</evidence>
<keyword evidence="7" id="KW-0496">Mitochondrion</keyword>
<dbReference type="Gene3D" id="2.40.128.320">
    <property type="entry name" value="Protein HRI1, N-terminal domain"/>
    <property type="match status" value="1"/>
</dbReference>
<dbReference type="InterPro" id="IPR026590">
    <property type="entry name" value="Ssirtuin_cat_dom"/>
</dbReference>
<dbReference type="PROSITE" id="PS50305">
    <property type="entry name" value="SIRTUIN"/>
    <property type="match status" value="1"/>
</dbReference>
<evidence type="ECO:0000256" key="1">
    <source>
        <dbReference type="ARBA" id="ARBA00004173"/>
    </source>
</evidence>
<dbReference type="CDD" id="cd11693">
    <property type="entry name" value="HRI1_C_like"/>
    <property type="match status" value="1"/>
</dbReference>
<dbReference type="Pfam" id="PF16815">
    <property type="entry name" value="HRI1"/>
    <property type="match status" value="1"/>
</dbReference>
<dbReference type="GO" id="GO:0005739">
    <property type="term" value="C:mitochondrion"/>
    <property type="evidence" value="ECO:0007669"/>
    <property type="project" value="UniProtKB-SubCell"/>
</dbReference>
<evidence type="ECO:0000256" key="9">
    <source>
        <dbReference type="SAM" id="MobiDB-lite"/>
    </source>
</evidence>
<feature type="compositionally biased region" description="Polar residues" evidence="9">
    <location>
        <begin position="451"/>
        <end position="462"/>
    </location>
</feature>
<evidence type="ECO:0000256" key="2">
    <source>
        <dbReference type="ARBA" id="ARBA00006924"/>
    </source>
</evidence>
<comment type="similarity">
    <text evidence="2">Belongs to the sirtuin family. Class I subfamily.</text>
</comment>
<dbReference type="Proteomes" id="UP000663888">
    <property type="component" value="Unassembled WGS sequence"/>
</dbReference>
<dbReference type="InterPro" id="IPR031818">
    <property type="entry name" value="Hri1"/>
</dbReference>
<evidence type="ECO:0000256" key="8">
    <source>
        <dbReference type="PROSITE-ProRule" id="PRU00236"/>
    </source>
</evidence>
<evidence type="ECO:0000313" key="12">
    <source>
        <dbReference type="Proteomes" id="UP000663888"/>
    </source>
</evidence>
<dbReference type="GO" id="GO:0070403">
    <property type="term" value="F:NAD+ binding"/>
    <property type="evidence" value="ECO:0007669"/>
    <property type="project" value="InterPro"/>
</dbReference>
<feature type="region of interest" description="Disordered" evidence="9">
    <location>
        <begin position="451"/>
        <end position="525"/>
    </location>
</feature>